<evidence type="ECO:0000256" key="1">
    <source>
        <dbReference type="SAM" id="MobiDB-lite"/>
    </source>
</evidence>
<dbReference type="RefSeq" id="WP_166698738.1">
    <property type="nucleotide sequence ID" value="NZ_JAAQTL010000001.1"/>
</dbReference>
<feature type="compositionally biased region" description="Low complexity" evidence="1">
    <location>
        <begin position="167"/>
        <end position="203"/>
    </location>
</feature>
<accession>A0A7X5TPM9</accession>
<feature type="compositionally biased region" description="Polar residues" evidence="1">
    <location>
        <begin position="109"/>
        <end position="119"/>
    </location>
</feature>
<feature type="compositionally biased region" description="Basic and acidic residues" evidence="1">
    <location>
        <begin position="83"/>
        <end position="107"/>
    </location>
</feature>
<comment type="caution">
    <text evidence="2">The sequence shown here is derived from an EMBL/GenBank/DDBJ whole genome shotgun (WGS) entry which is preliminary data.</text>
</comment>
<feature type="compositionally biased region" description="Polar residues" evidence="1">
    <location>
        <begin position="204"/>
        <end position="217"/>
    </location>
</feature>
<dbReference type="AlphaFoldDB" id="A0A7X5TPM9"/>
<name>A0A7X5TPM9_9GAMM</name>
<proteinExistence type="predicted"/>
<sequence length="238" mass="24978">MNRALGYGLMGAAQGFLGGLQQQIQQEQADIRTQRLLEAKAAEERALEAMKYQYQSQANYDKITMQFAADSQLHAQDNQAKASLEDKKQGFDAEQKAMDRASEEKRSGLSANATIQAATIRSDAEGKAKPRGEQIWQLPDGQNVLVKPDEAPPEKGNLVWTQGGSVGARTRGGTPGPGSALNGALGAPAAFTAPAPAAPAAAGSSQDNPLDATSTATQPPPGTWVRLPSGRVMQIPGA</sequence>
<dbReference type="EMBL" id="JAAQTL010000001">
    <property type="protein sequence ID" value="NID14958.1"/>
    <property type="molecule type" value="Genomic_DNA"/>
</dbReference>
<feature type="region of interest" description="Disordered" evidence="1">
    <location>
        <begin position="78"/>
        <end position="238"/>
    </location>
</feature>
<protein>
    <submittedName>
        <fullName evidence="2">Uncharacterized protein</fullName>
    </submittedName>
</protein>
<evidence type="ECO:0000313" key="2">
    <source>
        <dbReference type="EMBL" id="NID14958.1"/>
    </source>
</evidence>
<reference evidence="2 3" key="1">
    <citation type="journal article" date="2006" name="Int. J. Syst. Evol. Microbiol.">
        <title>Dyella yeojuensis sp. nov., isolated from greenhouse soil in Korea.</title>
        <authorList>
            <person name="Kim B.Y."/>
            <person name="Weon H.Y."/>
            <person name="Lee K.H."/>
            <person name="Seok S.J."/>
            <person name="Kwon S.W."/>
            <person name="Go S.J."/>
            <person name="Stackebrandt E."/>
        </authorList>
    </citation>
    <scope>NUCLEOTIDE SEQUENCE [LARGE SCALE GENOMIC DNA]</scope>
    <source>
        <strain evidence="2 3">DSM 17673</strain>
    </source>
</reference>
<feature type="compositionally biased region" description="Basic and acidic residues" evidence="1">
    <location>
        <begin position="122"/>
        <end position="132"/>
    </location>
</feature>
<dbReference type="Proteomes" id="UP000518878">
    <property type="component" value="Unassembled WGS sequence"/>
</dbReference>
<organism evidence="2 3">
    <name type="scientific">Luteibacter yeojuensis</name>
    <dbReference type="NCBI Taxonomy" id="345309"/>
    <lineage>
        <taxon>Bacteria</taxon>
        <taxon>Pseudomonadati</taxon>
        <taxon>Pseudomonadota</taxon>
        <taxon>Gammaproteobacteria</taxon>
        <taxon>Lysobacterales</taxon>
        <taxon>Rhodanobacteraceae</taxon>
        <taxon>Luteibacter</taxon>
    </lineage>
</organism>
<gene>
    <name evidence="2" type="ORF">HBF32_05685</name>
</gene>
<keyword evidence="3" id="KW-1185">Reference proteome</keyword>
<evidence type="ECO:0000313" key="3">
    <source>
        <dbReference type="Proteomes" id="UP000518878"/>
    </source>
</evidence>